<evidence type="ECO:0000256" key="3">
    <source>
        <dbReference type="ARBA" id="ARBA00023136"/>
    </source>
</evidence>
<feature type="coiled-coil region" evidence="4">
    <location>
        <begin position="208"/>
        <end position="261"/>
    </location>
</feature>
<keyword evidence="7" id="KW-1185">Reference proteome</keyword>
<protein>
    <submittedName>
        <fullName evidence="6">SPFH domain / Band 7 family protein</fullName>
    </submittedName>
</protein>
<dbReference type="InterPro" id="IPR036013">
    <property type="entry name" value="Band_7/SPFH_dom_sf"/>
</dbReference>
<keyword evidence="4" id="KW-0175">Coiled coil</keyword>
<feature type="domain" description="Band 7" evidence="5">
    <location>
        <begin position="24"/>
        <end position="198"/>
    </location>
</feature>
<keyword evidence="3" id="KW-0472">Membrane</keyword>
<dbReference type="Gene3D" id="3.30.479.30">
    <property type="entry name" value="Band 7 domain"/>
    <property type="match status" value="1"/>
</dbReference>
<evidence type="ECO:0000256" key="1">
    <source>
        <dbReference type="ARBA" id="ARBA00004370"/>
    </source>
</evidence>
<sequence>MEIIIALLATLGLGTGAGAFIIRNLYYVCQPSEVLIFAGGHRRVEDREEVGYRLVKGGSSIRVPLLEQAFRMDLTNMIIELKVANAYSKGGIPLTVESVANIKIAGEEPTIHNAIERLLGKTRNEIEQMAKETLEGNLRGVLASLTPEQVNGDKLAFAKSLLEEAEDDLERLGLILDTLQIQNISDEVGYLDSIGRQQQAELLRDARMAEAQAQATSVIRNAENKKNTSLKQLETEIEVARAEAERRVKDAMTKRDAVIAESESEIASEVARTQAELPVQKARIIQVEQRLQADIVAPAEAECKRAIARAKGDAAQIIEEGKARAEGTQRLAESWKAAGTNAREIFLYQKLEGLLQTLVSTIPEVEVDNLTVINSENGTNATKIAGFLEQLRQTTGIDVADAVRNVSQPRSPDNSMEQLDLLKKGKSLPTYGSNSTGTNEEFLKSVQSEVQQFLTQIAENTQTNIEAERAVEQKIKTDAQFKLRLQKALNMGGQDTFKTMFSHSKVYIPTAMVQSWLEQA</sequence>
<dbReference type="SMART" id="SM00244">
    <property type="entry name" value="PHB"/>
    <property type="match status" value="1"/>
</dbReference>
<proteinExistence type="inferred from homology"/>
<dbReference type="GO" id="GO:0002020">
    <property type="term" value="F:protease binding"/>
    <property type="evidence" value="ECO:0007669"/>
    <property type="project" value="TreeGrafter"/>
</dbReference>
<accession>U7QIN1</accession>
<dbReference type="EMBL" id="AUZM01000028">
    <property type="protein sequence ID" value="ERT06915.1"/>
    <property type="molecule type" value="Genomic_DNA"/>
</dbReference>
<dbReference type="PATRIC" id="fig|1348334.3.peg.2972"/>
<dbReference type="PANTHER" id="PTHR13806">
    <property type="entry name" value="FLOTILLIN-RELATED"/>
    <property type="match status" value="1"/>
</dbReference>
<organism evidence="6 7">
    <name type="scientific">Lyngbya aestuarii BL J</name>
    <dbReference type="NCBI Taxonomy" id="1348334"/>
    <lineage>
        <taxon>Bacteria</taxon>
        <taxon>Bacillati</taxon>
        <taxon>Cyanobacteriota</taxon>
        <taxon>Cyanophyceae</taxon>
        <taxon>Oscillatoriophycideae</taxon>
        <taxon>Oscillatoriales</taxon>
        <taxon>Microcoleaceae</taxon>
        <taxon>Lyngbya</taxon>
    </lineage>
</organism>
<dbReference type="GO" id="GO:0072659">
    <property type="term" value="P:protein localization to plasma membrane"/>
    <property type="evidence" value="ECO:0007669"/>
    <property type="project" value="TreeGrafter"/>
</dbReference>
<dbReference type="InterPro" id="IPR027705">
    <property type="entry name" value="Flotillin_fam"/>
</dbReference>
<dbReference type="OrthoDB" id="9786220at2"/>
<dbReference type="CDD" id="cd03399">
    <property type="entry name" value="SPFH_flotillin"/>
    <property type="match status" value="1"/>
</dbReference>
<evidence type="ECO:0000259" key="5">
    <source>
        <dbReference type="SMART" id="SM00244"/>
    </source>
</evidence>
<comment type="similarity">
    <text evidence="2">Belongs to the band 7/mec-2 family. Flotillin subfamily.</text>
</comment>
<dbReference type="Pfam" id="PF01145">
    <property type="entry name" value="Band_7"/>
    <property type="match status" value="1"/>
</dbReference>
<name>U7QIN1_9CYAN</name>
<feature type="coiled-coil region" evidence="4">
    <location>
        <begin position="112"/>
        <end position="182"/>
    </location>
</feature>
<comment type="subcellular location">
    <subcellularLocation>
        <location evidence="1">Membrane</location>
    </subcellularLocation>
</comment>
<evidence type="ECO:0000313" key="7">
    <source>
        <dbReference type="Proteomes" id="UP000017127"/>
    </source>
</evidence>
<evidence type="ECO:0000313" key="6">
    <source>
        <dbReference type="EMBL" id="ERT06915.1"/>
    </source>
</evidence>
<evidence type="ECO:0000256" key="2">
    <source>
        <dbReference type="ARBA" id="ARBA00007161"/>
    </source>
</evidence>
<dbReference type="GO" id="GO:0005886">
    <property type="term" value="C:plasma membrane"/>
    <property type="evidence" value="ECO:0007669"/>
    <property type="project" value="TreeGrafter"/>
</dbReference>
<evidence type="ECO:0000256" key="4">
    <source>
        <dbReference type="SAM" id="Coils"/>
    </source>
</evidence>
<dbReference type="Proteomes" id="UP000017127">
    <property type="component" value="Unassembled WGS sequence"/>
</dbReference>
<dbReference type="AlphaFoldDB" id="U7QIN1"/>
<dbReference type="PANTHER" id="PTHR13806:SF46">
    <property type="entry name" value="FLOTILLIN-1-RELATED"/>
    <property type="match status" value="1"/>
</dbReference>
<dbReference type="InterPro" id="IPR001107">
    <property type="entry name" value="Band_7"/>
</dbReference>
<comment type="caution">
    <text evidence="6">The sequence shown here is derived from an EMBL/GenBank/DDBJ whole genome shotgun (WGS) entry which is preliminary data.</text>
</comment>
<dbReference type="RefSeq" id="WP_023066815.1">
    <property type="nucleotide sequence ID" value="NZ_AUZM01000028.1"/>
</dbReference>
<dbReference type="SUPFAM" id="SSF117892">
    <property type="entry name" value="Band 7/SPFH domain"/>
    <property type="match status" value="1"/>
</dbReference>
<gene>
    <name evidence="6" type="ORF">M595_3070</name>
</gene>
<reference evidence="6 7" key="1">
    <citation type="journal article" date="2013" name="Front. Microbiol.">
        <title>Comparative genomic analyses of the cyanobacterium, Lyngbya aestuarii BL J, a powerful hydrogen producer.</title>
        <authorList>
            <person name="Kothari A."/>
            <person name="Vaughn M."/>
            <person name="Garcia-Pichel F."/>
        </authorList>
    </citation>
    <scope>NUCLEOTIDE SEQUENCE [LARGE SCALE GENOMIC DNA]</scope>
    <source>
        <strain evidence="6 7">BL J</strain>
    </source>
</reference>